<reference evidence="2" key="1">
    <citation type="journal article" date="2016" name="Genome Announc.">
        <title>Draft genome sequences of fungus Aspergillus calidoustus.</title>
        <authorList>
            <person name="Horn F."/>
            <person name="Linde J."/>
            <person name="Mattern D.J."/>
            <person name="Walther G."/>
            <person name="Guthke R."/>
            <person name="Scherlach K."/>
            <person name="Martin K."/>
            <person name="Brakhage A.A."/>
            <person name="Petzke L."/>
            <person name="Valiante V."/>
        </authorList>
    </citation>
    <scope>NUCLEOTIDE SEQUENCE [LARGE SCALE GENOMIC DNA]</scope>
    <source>
        <strain evidence="2">SF006504</strain>
    </source>
</reference>
<dbReference type="PANTHER" id="PTHR40087">
    <property type="entry name" value="PHENOLIC ACID DECARBOXYLASE PADC"/>
    <property type="match status" value="1"/>
</dbReference>
<accession>A0A0U5GUW8</accession>
<dbReference type="SUPFAM" id="SSF50814">
    <property type="entry name" value="Lipocalins"/>
    <property type="match status" value="1"/>
</dbReference>
<evidence type="ECO:0008006" key="3">
    <source>
        <dbReference type="Google" id="ProtNLM"/>
    </source>
</evidence>
<proteinExistence type="predicted"/>
<evidence type="ECO:0000313" key="2">
    <source>
        <dbReference type="Proteomes" id="UP000054771"/>
    </source>
</evidence>
<evidence type="ECO:0000313" key="1">
    <source>
        <dbReference type="EMBL" id="CEL04708.1"/>
    </source>
</evidence>
<dbReference type="OMA" id="RYELWCF"/>
<dbReference type="EMBL" id="CDMC01000004">
    <property type="protein sequence ID" value="CEL04708.1"/>
    <property type="molecule type" value="Genomic_DNA"/>
</dbReference>
<sequence>MPINPPNPSAASAFKSDLEDRHLIYDYSVQSSTDSSKDTEKWRYEMWFHSDSRIVYAIHGGPMAGRKNFQAATYQCIRPGELWQVNWLEETGTICSLVYDIPRGKITTLLGFSKGHWERSEEAKGDKRNKADLERWRELAKVGDQRERVLLSEQGDIVEDFRGRGELQEIDVGWKTM</sequence>
<name>A0A0U5GUW8_ASPCI</name>
<organism evidence="1 2">
    <name type="scientific">Aspergillus calidoustus</name>
    <dbReference type="NCBI Taxonomy" id="454130"/>
    <lineage>
        <taxon>Eukaryota</taxon>
        <taxon>Fungi</taxon>
        <taxon>Dikarya</taxon>
        <taxon>Ascomycota</taxon>
        <taxon>Pezizomycotina</taxon>
        <taxon>Eurotiomycetes</taxon>
        <taxon>Eurotiomycetidae</taxon>
        <taxon>Eurotiales</taxon>
        <taxon>Aspergillaceae</taxon>
        <taxon>Aspergillus</taxon>
        <taxon>Aspergillus subgen. Nidulantes</taxon>
    </lineage>
</organism>
<dbReference type="Gene3D" id="2.40.128.20">
    <property type="match status" value="1"/>
</dbReference>
<dbReference type="OrthoDB" id="4415004at2759"/>
<dbReference type="Proteomes" id="UP000054771">
    <property type="component" value="Unassembled WGS sequence"/>
</dbReference>
<gene>
    <name evidence="1" type="ORF">ASPCAL05833</name>
</gene>
<dbReference type="PANTHER" id="PTHR40087:SF1">
    <property type="entry name" value="PHENOLIC ACID DECARBOXYLASE PADC"/>
    <property type="match status" value="1"/>
</dbReference>
<dbReference type="AlphaFoldDB" id="A0A0U5GUW8"/>
<protein>
    <recommendedName>
        <fullName evidence="3">Phenol acid carboxylase</fullName>
    </recommendedName>
</protein>
<dbReference type="InterPro" id="IPR008729">
    <property type="entry name" value="PA_de_COase"/>
</dbReference>
<dbReference type="GO" id="GO:0016831">
    <property type="term" value="F:carboxy-lyase activity"/>
    <property type="evidence" value="ECO:0007669"/>
    <property type="project" value="InterPro"/>
</dbReference>
<dbReference type="Pfam" id="PF05870">
    <property type="entry name" value="PA_decarbox"/>
    <property type="match status" value="1"/>
</dbReference>
<dbReference type="InterPro" id="IPR012674">
    <property type="entry name" value="Calycin"/>
</dbReference>
<keyword evidence="2" id="KW-1185">Reference proteome</keyword>